<dbReference type="PROSITE" id="PS51116">
    <property type="entry name" value="LAMININ_IVB"/>
    <property type="match status" value="1"/>
</dbReference>
<dbReference type="InterPro" id="IPR056863">
    <property type="entry name" value="LMN_ATRN_NET-like_EGF"/>
</dbReference>
<dbReference type="Pfam" id="PF00053">
    <property type="entry name" value="EGF_laminin"/>
    <property type="match status" value="8"/>
</dbReference>
<dbReference type="GO" id="GO:0007155">
    <property type="term" value="P:cell adhesion"/>
    <property type="evidence" value="ECO:0007669"/>
    <property type="project" value="UniProtKB-KW"/>
</dbReference>
<feature type="domain" description="Laminin N-terminal" evidence="21">
    <location>
        <begin position="39"/>
        <end position="286"/>
    </location>
</feature>
<dbReference type="SMART" id="SM00180">
    <property type="entry name" value="EGF_Lam"/>
    <property type="match status" value="9"/>
</dbReference>
<evidence type="ECO:0000256" key="15">
    <source>
        <dbReference type="SAM" id="Coils"/>
    </source>
</evidence>
<dbReference type="PROSITE" id="PS01248">
    <property type="entry name" value="EGF_LAM_1"/>
    <property type="match status" value="3"/>
</dbReference>
<evidence type="ECO:0000256" key="2">
    <source>
        <dbReference type="ARBA" id="ARBA00004316"/>
    </source>
</evidence>
<gene>
    <name evidence="22" type="primary">Lamb2</name>
    <name evidence="22" type="ORF">AWC38_SpisGene313</name>
</gene>
<evidence type="ECO:0000256" key="13">
    <source>
        <dbReference type="ARBA" id="ARBA00023292"/>
    </source>
</evidence>
<dbReference type="Pfam" id="PF00052">
    <property type="entry name" value="Laminin_B"/>
    <property type="match status" value="1"/>
</dbReference>
<evidence type="ECO:0000256" key="1">
    <source>
        <dbReference type="ARBA" id="ARBA00004302"/>
    </source>
</evidence>
<dbReference type="SMART" id="SM00181">
    <property type="entry name" value="EGF"/>
    <property type="match status" value="4"/>
</dbReference>
<dbReference type="FunFam" id="2.10.25.10:FF:000090">
    <property type="entry name" value="laminin subunit alpha"/>
    <property type="match status" value="2"/>
</dbReference>
<dbReference type="OrthoDB" id="5985440at2759"/>
<dbReference type="GO" id="GO:0007409">
    <property type="term" value="P:axonogenesis"/>
    <property type="evidence" value="ECO:0007669"/>
    <property type="project" value="TreeGrafter"/>
</dbReference>
<evidence type="ECO:0000256" key="16">
    <source>
        <dbReference type="SAM" id="MobiDB-lite"/>
    </source>
</evidence>
<dbReference type="InterPro" id="IPR002049">
    <property type="entry name" value="LE_dom"/>
</dbReference>
<feature type="signal peptide" evidence="17">
    <location>
        <begin position="1"/>
        <end position="25"/>
    </location>
</feature>
<feature type="domain" description="Laminin EGF-like" evidence="18">
    <location>
        <begin position="798"/>
        <end position="851"/>
    </location>
</feature>
<evidence type="ECO:0000256" key="9">
    <source>
        <dbReference type="ARBA" id="ARBA00023054"/>
    </source>
</evidence>
<keyword evidence="23" id="KW-1185">Reference proteome</keyword>
<accession>A0A2B4SZN1</accession>
<dbReference type="Proteomes" id="UP000225706">
    <property type="component" value="Unassembled WGS sequence"/>
</dbReference>
<keyword evidence="13 14" id="KW-0424">Laminin EGF-like domain</keyword>
<feature type="disulfide bond" evidence="14">
    <location>
        <begin position="819"/>
        <end position="828"/>
    </location>
</feature>
<dbReference type="Gene3D" id="2.60.120.260">
    <property type="entry name" value="Galactose-binding domain-like"/>
    <property type="match status" value="1"/>
</dbReference>
<feature type="domain" description="Laminin EGF-like" evidence="18">
    <location>
        <begin position="398"/>
        <end position="455"/>
    </location>
</feature>
<dbReference type="CDD" id="cd00055">
    <property type="entry name" value="EGF_Lam"/>
    <property type="match status" value="9"/>
</dbReference>
<dbReference type="GO" id="GO:0009888">
    <property type="term" value="P:tissue development"/>
    <property type="evidence" value="ECO:0007669"/>
    <property type="project" value="TreeGrafter"/>
</dbReference>
<dbReference type="SMART" id="SM00136">
    <property type="entry name" value="LamNT"/>
    <property type="match status" value="1"/>
</dbReference>
<evidence type="ECO:0000256" key="6">
    <source>
        <dbReference type="ARBA" id="ARBA00022737"/>
    </source>
</evidence>
<keyword evidence="11" id="KW-0325">Glycoprotein</keyword>
<feature type="domain" description="Laminin EGF-like" evidence="18">
    <location>
        <begin position="749"/>
        <end position="797"/>
    </location>
</feature>
<dbReference type="FunFam" id="2.10.25.10:FF:000224">
    <property type="entry name" value="Usherin"/>
    <property type="match status" value="1"/>
</dbReference>
<evidence type="ECO:0000256" key="12">
    <source>
        <dbReference type="ARBA" id="ARBA00023273"/>
    </source>
</evidence>
<dbReference type="FunFam" id="2.10.25.10:FF:000082">
    <property type="entry name" value="Laminin subunit alpha 1"/>
    <property type="match status" value="1"/>
</dbReference>
<dbReference type="PANTHER" id="PTHR10574:SF440">
    <property type="entry name" value="LAMININ EGF-LIKE DOMAIN-CONTAINING PROTEIN"/>
    <property type="match status" value="1"/>
</dbReference>
<keyword evidence="10 14" id="KW-1015">Disulfide bond</keyword>
<feature type="region of interest" description="Disordered" evidence="16">
    <location>
        <begin position="1441"/>
        <end position="1473"/>
    </location>
</feature>
<dbReference type="SMART" id="SM00281">
    <property type="entry name" value="LamB"/>
    <property type="match status" value="1"/>
</dbReference>
<evidence type="ECO:0000259" key="19">
    <source>
        <dbReference type="PROSITE" id="PS51115"/>
    </source>
</evidence>
<dbReference type="InterPro" id="IPR013015">
    <property type="entry name" value="Laminin_IV_B"/>
</dbReference>
<dbReference type="PROSITE" id="PS51115">
    <property type="entry name" value="LAMININ_IVA"/>
    <property type="match status" value="1"/>
</dbReference>
<sequence length="2239" mass="247871">MKIYILLYQALIHFFLYLINTSTVATTCKFNGCYDSERNPRPCMASPVNMAYKRNISSTNTCGNPAGGFCELGPGLKCFECDASKTDKKHSPIYMVDKEFDTPYSLEDVTWWQSQTWWETNQLGMSNQFNPMRVNITLSFGRRFHISGGITVRFYNERPMAMFLEKSEDFGKTWKVLQYFAFKCSMYYKMPGMEPVPKNNPFEATCTEDYSGQFPPRYGKVEYRYDKRYDGSCSYFDEEIQNYMLATNVRVRLEYPYTDGLEKLFQTEEILNKYYYAISDIVITGRCDCNGHAQYCTGPRMKETCECEHKTMGQDCEMCKSMFNNRPWMPANASHANECQECACNNHGLSCVYNDTLGYGVCTSCQHNTKGPHCETCVPKYYRNANVPLQDLNTCIACDCFPEGITNNGTCLPEATPTQEIGQCQCKENVFGRQCDQCIPGYWGYRGNPAAECKVCGCNILGTFNNTIQCDQYTGDCPCKESVQGRYCVECKDGFYLFPLTKDSDCLRCPCDLGGAFPQCNKLSGSCSCRPGVEGSECERSQQGHFYPTLDFIHFEVEEMRGTFTALTLSEGHGVDFSGHGFAILYTGQYAHIDNAKVSASHQFYAVLRYSITQSCKFHFSAKLVLGITSTNQNISTEFDVLMEKLPQGTGKTWRSPQTVTLLTGKVYNFSLTYNSTGDFENCSVHVDSLVFLPDVNTTRAYTESERDIQDQLHSCAQAALSLAASEPAYCYKLVYSTSTEIYNGTLACGCDPVGSVIGTQCAAYGGQCQCHPGVVGRICDSCINGFYGFSSKGCKRCQCSSSGSLHAACHLTTGKCQCKANVEGHNCDSCKDGSFNLVGANKQGWLSCFGYGRASGCESASGFVASTISSEFENKTEFDWVVVNRTGDVIPFVDSASNGLVVTSVIVPPVMYISAPFLFLGRQFRSYGQKLHVKLDIKDPGNGLNLAAADGDVILASGSKEVALNFIPLPSPNVTSYHVILDETHVIDGQSVPSLEFVSILAELTSLKLRASYFPQSTVTFKEVTLETAASEQGIPGEVSVGFVENATCHTNYTGLSCELCAPGYTREVNGSGPSGRCVLCSCNNRSIECDGETGACTNCQVGTYGDRCHLCTNNVQGPECTQCEPGYWGLSENGCKACECHPIGTAFGNTTLCDQVTGQCVCNTTARIGGRRCDRCMENSWNTSNSLFSCKECSSCYSSIQEDVNIVRARIQLIENDLSALMKNPALVHNLTFAKRLHQLVTEVSALSQTISRALEVEGNSTSQWLTFAVAYHNLSANLNHTETTSVNRTLHYAAVVDVNRKEIASTVTQIHDVVREASRLLGTPMRLELEQNEVLSKSLAVVAEELTSVAEGLIEHANRTVIANQTIFERVESALKTTNDASEKAQNANSTRVEVTNLLQPLYENASAANALGEQTVTLMLSKLTSASKAYNDSVTMMAEASQPNSDRSSEEASLNPPKALHQGIPTPGDPYTRGSLHQGFLHQGIPTSGDSYTRGSLHQGIPTPGDPYTRAFLGDGHLRHQPSTLDYTPGTLPDIEDLEPLERAIADVLIPSITDYHCTKPSERDLLALPARLGGLGIINPSLDADLQYQASMKTTTPLVEKIVSQVYETSDDAVVSSLQQIVRREKKEVLLKRLNDIKNSLTLKTQRAVELACEKGASNWLTVIPIEEMGSTLNKGEFRDAIKLRYDWKIADKPSICVGGDVFNVDHAMVCRRGGFIIQRHDELRDLEADMLSMVCNDVENELVLQELTGESLPSGANRASDAGLDIHARGFLERQRSAFFDVRVCYPNADSYRDLDLKQIYKQHENEKKRLYTERVMDVEQATFTPLVFTTTGGMGEECKRYHDRLVELVAAKKGEDNATTVSRMRSKVSFAILRSALLCLRGSRTVKRTIKGFIIITPDSYYYFLTLMEVLQDLKRKTIETRNLAENFLNQTSELYQSSAAVAGQVSAAMERSLRLEEEVHAVLLNGTHLLRGSQAALSSAQASVSRAKNVHEYAQRMLTVASNFEAESRQVQASANRSLLTVASARANAHNILRNVFAVNESSANSLLTAEEALQLGDMVEKFSTFEKQVAKKVLRLANSLWNETTVENVVDNATMEDFMARKIEPIEKLCKNLSTKAFNLSNNGHIVLHRAVHANITVQRLIILIRRLMNESSGLPRVSVDELPTIKEGVNSATQQFDGLQLQSQLEELRRDLQLQKTKMSMYKEQIHQLRSDVQKYKDLVRSIPSVTVC</sequence>
<protein>
    <submittedName>
        <fullName evidence="22">Laminin subunit beta-2</fullName>
    </submittedName>
</protein>
<evidence type="ECO:0000259" key="20">
    <source>
        <dbReference type="PROSITE" id="PS51116"/>
    </source>
</evidence>
<dbReference type="Pfam" id="PF24973">
    <property type="entry name" value="EGF_LMN_ATRN"/>
    <property type="match status" value="1"/>
</dbReference>
<dbReference type="PROSITE" id="PS51117">
    <property type="entry name" value="LAMININ_NTER"/>
    <property type="match status" value="1"/>
</dbReference>
<keyword evidence="7" id="KW-0084">Basement membrane</keyword>
<feature type="disulfide bond" evidence="14">
    <location>
        <begin position="426"/>
        <end position="435"/>
    </location>
</feature>
<evidence type="ECO:0000256" key="7">
    <source>
        <dbReference type="ARBA" id="ARBA00022869"/>
    </source>
</evidence>
<comment type="caution">
    <text evidence="14">Lacks conserved residue(s) required for the propagation of feature annotation.</text>
</comment>
<dbReference type="InterPro" id="IPR050440">
    <property type="entry name" value="Laminin/Netrin_ECM"/>
</dbReference>
<feature type="coiled-coil region" evidence="15">
    <location>
        <begin position="2188"/>
        <end position="2229"/>
    </location>
</feature>
<evidence type="ECO:0000256" key="5">
    <source>
        <dbReference type="ARBA" id="ARBA00022729"/>
    </source>
</evidence>
<keyword evidence="12" id="KW-0966">Cell projection</keyword>
<feature type="domain" description="Laminin EGF-like" evidence="18">
    <location>
        <begin position="456"/>
        <end position="508"/>
    </location>
</feature>
<feature type="chain" id="PRO_5012767138" evidence="17">
    <location>
        <begin position="26"/>
        <end position="2239"/>
    </location>
</feature>
<proteinExistence type="predicted"/>
<feature type="domain" description="Laminin EGF-like" evidence="18">
    <location>
        <begin position="1082"/>
        <end position="1139"/>
    </location>
</feature>
<dbReference type="EMBL" id="LSMT01000002">
    <property type="protein sequence ID" value="PFX34766.1"/>
    <property type="molecule type" value="Genomic_DNA"/>
</dbReference>
<dbReference type="Pfam" id="PF00055">
    <property type="entry name" value="Laminin_N"/>
    <property type="match status" value="1"/>
</dbReference>
<feature type="disulfide bond" evidence="14">
    <location>
        <begin position="479"/>
        <end position="488"/>
    </location>
</feature>
<organism evidence="22 23">
    <name type="scientific">Stylophora pistillata</name>
    <name type="common">Smooth cauliflower coral</name>
    <dbReference type="NCBI Taxonomy" id="50429"/>
    <lineage>
        <taxon>Eukaryota</taxon>
        <taxon>Metazoa</taxon>
        <taxon>Cnidaria</taxon>
        <taxon>Anthozoa</taxon>
        <taxon>Hexacorallia</taxon>
        <taxon>Scleractinia</taxon>
        <taxon>Astrocoeniina</taxon>
        <taxon>Pocilloporidae</taxon>
        <taxon>Stylophora</taxon>
    </lineage>
</organism>
<dbReference type="SUPFAM" id="SSF57196">
    <property type="entry name" value="EGF/Laminin"/>
    <property type="match status" value="6"/>
</dbReference>
<dbReference type="GO" id="GO:0009887">
    <property type="term" value="P:animal organ morphogenesis"/>
    <property type="evidence" value="ECO:0007669"/>
    <property type="project" value="TreeGrafter"/>
</dbReference>
<keyword evidence="3" id="KW-0964">Secreted</keyword>
<evidence type="ECO:0000313" key="23">
    <source>
        <dbReference type="Proteomes" id="UP000225706"/>
    </source>
</evidence>
<evidence type="ECO:0000256" key="4">
    <source>
        <dbReference type="ARBA" id="ARBA00022530"/>
    </source>
</evidence>
<evidence type="ECO:0000313" key="22">
    <source>
        <dbReference type="EMBL" id="PFX34766.1"/>
    </source>
</evidence>
<dbReference type="InterPro" id="IPR000034">
    <property type="entry name" value="Laminin_IV"/>
</dbReference>
<evidence type="ECO:0000259" key="21">
    <source>
        <dbReference type="PROSITE" id="PS51117"/>
    </source>
</evidence>
<dbReference type="STRING" id="50429.A0A2B4SZN1"/>
<dbReference type="PRINTS" id="PR00011">
    <property type="entry name" value="EGFLAMININ"/>
</dbReference>
<keyword evidence="6" id="KW-0677">Repeat</keyword>
<dbReference type="Gene3D" id="2.10.25.10">
    <property type="entry name" value="Laminin"/>
    <property type="match status" value="8"/>
</dbReference>
<evidence type="ECO:0000256" key="14">
    <source>
        <dbReference type="PROSITE-ProRule" id="PRU00460"/>
    </source>
</evidence>
<evidence type="ECO:0000256" key="10">
    <source>
        <dbReference type="ARBA" id="ARBA00023157"/>
    </source>
</evidence>
<name>A0A2B4SZN1_STYPI</name>
<evidence type="ECO:0000259" key="18">
    <source>
        <dbReference type="PROSITE" id="PS50027"/>
    </source>
</evidence>
<dbReference type="PROSITE" id="PS50027">
    <property type="entry name" value="EGF_LAM_2"/>
    <property type="match status" value="5"/>
</dbReference>
<feature type="disulfide bond" evidence="14">
    <location>
        <begin position="1113"/>
        <end position="1122"/>
    </location>
</feature>
<dbReference type="InterPro" id="IPR008211">
    <property type="entry name" value="Laminin_N"/>
</dbReference>
<feature type="disulfide bond" evidence="14">
    <location>
        <begin position="771"/>
        <end position="780"/>
    </location>
</feature>
<evidence type="ECO:0000256" key="3">
    <source>
        <dbReference type="ARBA" id="ARBA00022525"/>
    </source>
</evidence>
<evidence type="ECO:0000256" key="11">
    <source>
        <dbReference type="ARBA" id="ARBA00023180"/>
    </source>
</evidence>
<keyword evidence="4" id="KW-0272">Extracellular matrix</keyword>
<keyword evidence="8" id="KW-0130">Cell adhesion</keyword>
<feature type="domain" description="Laminin IV type A" evidence="19">
    <location>
        <begin position="876"/>
        <end position="1047"/>
    </location>
</feature>
<feature type="disulfide bond" evidence="14">
    <location>
        <begin position="798"/>
        <end position="810"/>
    </location>
</feature>
<comment type="subcellular location">
    <subcellularLocation>
        <location evidence="2">Cell projection</location>
    </subcellularLocation>
    <subcellularLocation>
        <location evidence="1">Secreted</location>
        <location evidence="1">Extracellular space</location>
        <location evidence="1">Extracellular matrix</location>
        <location evidence="1">Basement membrane</location>
    </subcellularLocation>
</comment>
<reference evidence="23" key="1">
    <citation type="journal article" date="2017" name="bioRxiv">
        <title>Comparative analysis of the genomes of Stylophora pistillata and Acropora digitifera provides evidence for extensive differences between species of corals.</title>
        <authorList>
            <person name="Voolstra C.R."/>
            <person name="Li Y."/>
            <person name="Liew Y.J."/>
            <person name="Baumgarten S."/>
            <person name="Zoccola D."/>
            <person name="Flot J.-F."/>
            <person name="Tambutte S."/>
            <person name="Allemand D."/>
            <person name="Aranda M."/>
        </authorList>
    </citation>
    <scope>NUCLEOTIDE SEQUENCE [LARGE SCALE GENOMIC DNA]</scope>
</reference>
<dbReference type="InterPro" id="IPR000742">
    <property type="entry name" value="EGF"/>
</dbReference>
<dbReference type="PANTHER" id="PTHR10574">
    <property type="entry name" value="NETRIN/LAMININ-RELATED"/>
    <property type="match status" value="1"/>
</dbReference>
<feature type="disulfide bond" evidence="14">
    <location>
        <begin position="800"/>
        <end position="817"/>
    </location>
</feature>
<comment type="caution">
    <text evidence="22">The sequence shown here is derived from an EMBL/GenBank/DDBJ whole genome shotgun (WGS) entry which is preliminary data.</text>
</comment>
<dbReference type="GO" id="GO:0042995">
    <property type="term" value="C:cell projection"/>
    <property type="evidence" value="ECO:0007669"/>
    <property type="project" value="UniProtKB-SubCell"/>
</dbReference>
<feature type="domain" description="Laminin IV type B" evidence="20">
    <location>
        <begin position="547"/>
        <end position="743"/>
    </location>
</feature>
<keyword evidence="5 17" id="KW-0732">Signal</keyword>
<keyword evidence="9 15" id="KW-0175">Coiled coil</keyword>
<evidence type="ECO:0000256" key="8">
    <source>
        <dbReference type="ARBA" id="ARBA00022889"/>
    </source>
</evidence>
<evidence type="ECO:0000256" key="17">
    <source>
        <dbReference type="SAM" id="SignalP"/>
    </source>
</evidence>
<dbReference type="GO" id="GO:0005604">
    <property type="term" value="C:basement membrane"/>
    <property type="evidence" value="ECO:0007669"/>
    <property type="project" value="UniProtKB-SubCell"/>
</dbReference>